<dbReference type="EMBL" id="QQBC01000002">
    <property type="protein sequence ID" value="RDI67906.1"/>
    <property type="molecule type" value="Genomic_DNA"/>
</dbReference>
<feature type="chain" id="PRO_5016622454" description="Ig-like domain-containing protein" evidence="1">
    <location>
        <begin position="26"/>
        <end position="131"/>
    </location>
</feature>
<evidence type="ECO:0000313" key="3">
    <source>
        <dbReference type="Proteomes" id="UP000254869"/>
    </source>
</evidence>
<sequence length="131" mass="13231">MIRVSAPILLAAAAGLLIALAPAAAADVTSLTADPGLSWGPSSRYGTSCSYQLTAATNTGAKVSFYDFTEAATFAPSNYVDSVNGVATVRWTPTRPGAHRIVAYQTSAGGPEITLQVGTGINAGSACLVLP</sequence>
<proteinExistence type="predicted"/>
<feature type="signal peptide" evidence="1">
    <location>
        <begin position="1"/>
        <end position="25"/>
    </location>
</feature>
<evidence type="ECO:0000313" key="2">
    <source>
        <dbReference type="EMBL" id="RDI67906.1"/>
    </source>
</evidence>
<dbReference type="Proteomes" id="UP000254869">
    <property type="component" value="Unassembled WGS sequence"/>
</dbReference>
<protein>
    <recommendedName>
        <fullName evidence="4">Ig-like domain-containing protein</fullName>
    </recommendedName>
</protein>
<evidence type="ECO:0000256" key="1">
    <source>
        <dbReference type="SAM" id="SignalP"/>
    </source>
</evidence>
<reference evidence="2 3" key="1">
    <citation type="submission" date="2018-07" db="EMBL/GenBank/DDBJ databases">
        <title>Genomic Encyclopedia of Type Strains, Phase IV (KMG-IV): sequencing the most valuable type-strain genomes for metagenomic binning, comparative biology and taxonomic classification.</title>
        <authorList>
            <person name="Goeker M."/>
        </authorList>
    </citation>
    <scope>NUCLEOTIDE SEQUENCE [LARGE SCALE GENOMIC DNA]</scope>
    <source>
        <strain evidence="2 3">DSM 44290</strain>
    </source>
</reference>
<evidence type="ECO:0008006" key="4">
    <source>
        <dbReference type="Google" id="ProtNLM"/>
    </source>
</evidence>
<gene>
    <name evidence="2" type="ORF">DFR76_102307</name>
</gene>
<keyword evidence="1" id="KW-0732">Signal</keyword>
<accession>A0A370IB10</accession>
<name>A0A370IB10_9NOCA</name>
<comment type="caution">
    <text evidence="2">The sequence shown here is derived from an EMBL/GenBank/DDBJ whole genome shotgun (WGS) entry which is preliminary data.</text>
</comment>
<keyword evidence="3" id="KW-1185">Reference proteome</keyword>
<dbReference type="AlphaFoldDB" id="A0A370IB10"/>
<organism evidence="2 3">
    <name type="scientific">Nocardia pseudobrasiliensis</name>
    <dbReference type="NCBI Taxonomy" id="45979"/>
    <lineage>
        <taxon>Bacteria</taxon>
        <taxon>Bacillati</taxon>
        <taxon>Actinomycetota</taxon>
        <taxon>Actinomycetes</taxon>
        <taxon>Mycobacteriales</taxon>
        <taxon>Nocardiaceae</taxon>
        <taxon>Nocardia</taxon>
    </lineage>
</organism>